<gene>
    <name evidence="1" type="ORF">BDR25DRAFT_348602</name>
</gene>
<dbReference type="EMBL" id="MU003492">
    <property type="protein sequence ID" value="KAF2478351.1"/>
    <property type="molecule type" value="Genomic_DNA"/>
</dbReference>
<name>A0ACB6RGK7_9PLEO</name>
<reference evidence="1" key="1">
    <citation type="journal article" date="2020" name="Stud. Mycol.">
        <title>101 Dothideomycetes genomes: a test case for predicting lifestyles and emergence of pathogens.</title>
        <authorList>
            <person name="Haridas S."/>
            <person name="Albert R."/>
            <person name="Binder M."/>
            <person name="Bloem J."/>
            <person name="Labutti K."/>
            <person name="Salamov A."/>
            <person name="Andreopoulos B."/>
            <person name="Baker S."/>
            <person name="Barry K."/>
            <person name="Bills G."/>
            <person name="Bluhm B."/>
            <person name="Cannon C."/>
            <person name="Castanera R."/>
            <person name="Culley D."/>
            <person name="Daum C."/>
            <person name="Ezra D."/>
            <person name="Gonzalez J."/>
            <person name="Henrissat B."/>
            <person name="Kuo A."/>
            <person name="Liang C."/>
            <person name="Lipzen A."/>
            <person name="Lutzoni F."/>
            <person name="Magnuson J."/>
            <person name="Mondo S."/>
            <person name="Nolan M."/>
            <person name="Ohm R."/>
            <person name="Pangilinan J."/>
            <person name="Park H.-J."/>
            <person name="Ramirez L."/>
            <person name="Alfaro M."/>
            <person name="Sun H."/>
            <person name="Tritt A."/>
            <person name="Yoshinaga Y."/>
            <person name="Zwiers L.-H."/>
            <person name="Turgeon B."/>
            <person name="Goodwin S."/>
            <person name="Spatafora J."/>
            <person name="Crous P."/>
            <person name="Grigoriev I."/>
        </authorList>
    </citation>
    <scope>NUCLEOTIDE SEQUENCE</scope>
    <source>
        <strain evidence="1">ATCC 200398</strain>
    </source>
</reference>
<comment type="caution">
    <text evidence="1">The sequence shown here is derived from an EMBL/GenBank/DDBJ whole genome shotgun (WGS) entry which is preliminary data.</text>
</comment>
<organism evidence="1 2">
    <name type="scientific">Lindgomyces ingoldianus</name>
    <dbReference type="NCBI Taxonomy" id="673940"/>
    <lineage>
        <taxon>Eukaryota</taxon>
        <taxon>Fungi</taxon>
        <taxon>Dikarya</taxon>
        <taxon>Ascomycota</taxon>
        <taxon>Pezizomycotina</taxon>
        <taxon>Dothideomycetes</taxon>
        <taxon>Pleosporomycetidae</taxon>
        <taxon>Pleosporales</taxon>
        <taxon>Lindgomycetaceae</taxon>
        <taxon>Lindgomyces</taxon>
    </lineage>
</organism>
<sequence>MLYHLPLTSGFLCPFNLSASIPPLRPTAPLSKSYSLTIVALLPFHGFYTLLSGLELARSLKLCRHTVPHYSRGMQTRAGWQTRGLLSADAEFAKLLYSEFKAWRLYLSIFLRYFIAIQSMKQSSNNVQHISFIQILRDMFTPKQQADSDV</sequence>
<keyword evidence="2" id="KW-1185">Reference proteome</keyword>
<evidence type="ECO:0000313" key="2">
    <source>
        <dbReference type="Proteomes" id="UP000799755"/>
    </source>
</evidence>
<protein>
    <submittedName>
        <fullName evidence="1">Uncharacterized protein</fullName>
    </submittedName>
</protein>
<proteinExistence type="predicted"/>
<accession>A0ACB6RGK7</accession>
<evidence type="ECO:0000313" key="1">
    <source>
        <dbReference type="EMBL" id="KAF2478351.1"/>
    </source>
</evidence>
<dbReference type="Proteomes" id="UP000799755">
    <property type="component" value="Unassembled WGS sequence"/>
</dbReference>